<dbReference type="AlphaFoldDB" id="A0A1G7AM68"/>
<dbReference type="STRING" id="426756.SAMN04488126_10489"/>
<evidence type="ECO:0000313" key="2">
    <source>
        <dbReference type="Proteomes" id="UP000198823"/>
    </source>
</evidence>
<protein>
    <submittedName>
        <fullName evidence="1">Uncharacterized protein</fullName>
    </submittedName>
</protein>
<gene>
    <name evidence="1" type="ORF">SAMN04488126_10489</name>
</gene>
<sequence length="90" mass="10672">MTVIDFKEIFVGSWNAFALGRVRYYKYGVHIETLNEEVLSFFNDCKNEKTTVTDLSVSNHMIHHIQGRYRVVYIEKKEIILRPLSPRPIR</sequence>
<dbReference type="EMBL" id="FNAR01000004">
    <property type="protein sequence ID" value="SDE15978.1"/>
    <property type="molecule type" value="Genomic_DNA"/>
</dbReference>
<name>A0A1G7AM68_9BACL</name>
<organism evidence="1 2">
    <name type="scientific">Bhargavaea beijingensis</name>
    <dbReference type="NCBI Taxonomy" id="426756"/>
    <lineage>
        <taxon>Bacteria</taxon>
        <taxon>Bacillati</taxon>
        <taxon>Bacillota</taxon>
        <taxon>Bacilli</taxon>
        <taxon>Bacillales</taxon>
        <taxon>Caryophanaceae</taxon>
        <taxon>Bhargavaea</taxon>
    </lineage>
</organism>
<proteinExistence type="predicted"/>
<evidence type="ECO:0000313" key="1">
    <source>
        <dbReference type="EMBL" id="SDE15978.1"/>
    </source>
</evidence>
<reference evidence="1 2" key="1">
    <citation type="submission" date="2016-10" db="EMBL/GenBank/DDBJ databases">
        <authorList>
            <person name="de Groot N.N."/>
        </authorList>
    </citation>
    <scope>NUCLEOTIDE SEQUENCE [LARGE SCALE GENOMIC DNA]</scope>
    <source>
        <strain evidence="1 2">CGMCC 1.6762</strain>
    </source>
</reference>
<accession>A0A1G7AM68</accession>
<dbReference type="Proteomes" id="UP000198823">
    <property type="component" value="Unassembled WGS sequence"/>
</dbReference>